<organism evidence="3 4">
    <name type="scientific">Tothia fuscella</name>
    <dbReference type="NCBI Taxonomy" id="1048955"/>
    <lineage>
        <taxon>Eukaryota</taxon>
        <taxon>Fungi</taxon>
        <taxon>Dikarya</taxon>
        <taxon>Ascomycota</taxon>
        <taxon>Pezizomycotina</taxon>
        <taxon>Dothideomycetes</taxon>
        <taxon>Pleosporomycetidae</taxon>
        <taxon>Venturiales</taxon>
        <taxon>Cylindrosympodiaceae</taxon>
        <taxon>Tothia</taxon>
    </lineage>
</organism>
<protein>
    <recommendedName>
        <fullName evidence="2">Zn(2)-C6 fungal-type domain-containing protein</fullName>
    </recommendedName>
</protein>
<comment type="caution">
    <text evidence="3">The sequence shown here is derived from an EMBL/GenBank/DDBJ whole genome shotgun (WGS) entry which is preliminary data.</text>
</comment>
<dbReference type="CDD" id="cd00067">
    <property type="entry name" value="GAL4"/>
    <property type="match status" value="1"/>
</dbReference>
<feature type="domain" description="Zn(2)-C6 fungal-type" evidence="2">
    <location>
        <begin position="10"/>
        <end position="38"/>
    </location>
</feature>
<keyword evidence="4" id="KW-1185">Reference proteome</keyword>
<dbReference type="EMBL" id="MU007035">
    <property type="protein sequence ID" value="KAF2430988.1"/>
    <property type="molecule type" value="Genomic_DNA"/>
</dbReference>
<dbReference type="PROSITE" id="PS50048">
    <property type="entry name" value="ZN2_CY6_FUNGAL_2"/>
    <property type="match status" value="1"/>
</dbReference>
<dbReference type="InterPro" id="IPR021858">
    <property type="entry name" value="Fun_TF"/>
</dbReference>
<evidence type="ECO:0000259" key="2">
    <source>
        <dbReference type="PROSITE" id="PS50048"/>
    </source>
</evidence>
<dbReference type="InterPro" id="IPR001138">
    <property type="entry name" value="Zn2Cys6_DnaBD"/>
</dbReference>
<name>A0A9P4TZJ6_9PEZI</name>
<dbReference type="GO" id="GO:0000981">
    <property type="term" value="F:DNA-binding transcription factor activity, RNA polymerase II-specific"/>
    <property type="evidence" value="ECO:0007669"/>
    <property type="project" value="InterPro"/>
</dbReference>
<dbReference type="PANTHER" id="PTHR38111:SF11">
    <property type="entry name" value="TRANSCRIPTION FACTOR DOMAIN-CONTAINING PROTEIN-RELATED"/>
    <property type="match status" value="1"/>
</dbReference>
<gene>
    <name evidence="3" type="ORF">EJ08DRAFT_206468</name>
</gene>
<proteinExistence type="predicted"/>
<evidence type="ECO:0000313" key="3">
    <source>
        <dbReference type="EMBL" id="KAF2430988.1"/>
    </source>
</evidence>
<dbReference type="PROSITE" id="PS00463">
    <property type="entry name" value="ZN2_CY6_FUNGAL_1"/>
    <property type="match status" value="1"/>
</dbReference>
<dbReference type="Pfam" id="PF00172">
    <property type="entry name" value="Zn_clus"/>
    <property type="match status" value="1"/>
</dbReference>
<dbReference type="OrthoDB" id="5418899at2759"/>
<dbReference type="InterPro" id="IPR036864">
    <property type="entry name" value="Zn2-C6_fun-type_DNA-bd_sf"/>
</dbReference>
<dbReference type="Gene3D" id="4.10.240.10">
    <property type="entry name" value="Zn(2)-C6 fungal-type DNA-binding domain"/>
    <property type="match status" value="1"/>
</dbReference>
<evidence type="ECO:0000313" key="4">
    <source>
        <dbReference type="Proteomes" id="UP000800235"/>
    </source>
</evidence>
<dbReference type="InterPro" id="IPR053178">
    <property type="entry name" value="Osmoadaptation_assoc"/>
</dbReference>
<evidence type="ECO:0000256" key="1">
    <source>
        <dbReference type="ARBA" id="ARBA00023242"/>
    </source>
</evidence>
<dbReference type="SUPFAM" id="SSF57701">
    <property type="entry name" value="Zn2/Cys6 DNA-binding domain"/>
    <property type="match status" value="1"/>
</dbReference>
<dbReference type="Proteomes" id="UP000800235">
    <property type="component" value="Unassembled WGS sequence"/>
</dbReference>
<dbReference type="PANTHER" id="PTHR38111">
    <property type="entry name" value="ZN(2)-C6 FUNGAL-TYPE DOMAIN-CONTAINING PROTEIN-RELATED"/>
    <property type="match status" value="1"/>
</dbReference>
<accession>A0A9P4TZJ6</accession>
<dbReference type="AlphaFoldDB" id="A0A9P4TZJ6"/>
<dbReference type="Pfam" id="PF11951">
    <property type="entry name" value="Fungal_trans_2"/>
    <property type="match status" value="1"/>
</dbReference>
<sequence>MGGVPGMSGGCNTCRKRKKGCDKQHPFCGQCLRLGIECAGYAKEMKFISFEAKPSRTAKQSALTQRKKSTPLALLPYKCELSAFRNCAYGAFMEFYLPVDDSHLIKQGFCAGEWLKNVPNMAVNNPAIANAFDALATARMALVTNDAKLMTHSSKAYGKALIALQRVISNLTSVISIEVLSCIMLLALYEIYGNSVDSSTAWKSHVQAASSILEFQGRSTKVSYPEMQFLLKTRMERIVHAIGKRKACDLVEPDWTAPPWSDCVKNPAYEIVDIMACMPSVMEDSDALKTCVDVAETLDKATSLANKCRLIWTELEDWHRSQELATVGPRYWEEPSNIRLTKDPDAEDYMFPKRFCFPDPATAYAEIVYWTASLLLASTHYLACVWLKDNLPVASILLQSSDEIFSFDENAELYCRAFESANNIAQSLEYFIKPERGGTSIEVVGFPIAVARGFFEYCNSPKRKWFDVVLKYIRDTRSVPLDTFLNGTSEGQKLTLVRV</sequence>
<dbReference type="GO" id="GO:0008270">
    <property type="term" value="F:zinc ion binding"/>
    <property type="evidence" value="ECO:0007669"/>
    <property type="project" value="InterPro"/>
</dbReference>
<dbReference type="SMART" id="SM00066">
    <property type="entry name" value="GAL4"/>
    <property type="match status" value="1"/>
</dbReference>
<keyword evidence="1" id="KW-0539">Nucleus</keyword>
<reference evidence="3" key="1">
    <citation type="journal article" date="2020" name="Stud. Mycol.">
        <title>101 Dothideomycetes genomes: a test case for predicting lifestyles and emergence of pathogens.</title>
        <authorList>
            <person name="Haridas S."/>
            <person name="Albert R."/>
            <person name="Binder M."/>
            <person name="Bloem J."/>
            <person name="Labutti K."/>
            <person name="Salamov A."/>
            <person name="Andreopoulos B."/>
            <person name="Baker S."/>
            <person name="Barry K."/>
            <person name="Bills G."/>
            <person name="Bluhm B."/>
            <person name="Cannon C."/>
            <person name="Castanera R."/>
            <person name="Culley D."/>
            <person name="Daum C."/>
            <person name="Ezra D."/>
            <person name="Gonzalez J."/>
            <person name="Henrissat B."/>
            <person name="Kuo A."/>
            <person name="Liang C."/>
            <person name="Lipzen A."/>
            <person name="Lutzoni F."/>
            <person name="Magnuson J."/>
            <person name="Mondo S."/>
            <person name="Nolan M."/>
            <person name="Ohm R."/>
            <person name="Pangilinan J."/>
            <person name="Park H.-J."/>
            <person name="Ramirez L."/>
            <person name="Alfaro M."/>
            <person name="Sun H."/>
            <person name="Tritt A."/>
            <person name="Yoshinaga Y."/>
            <person name="Zwiers L.-H."/>
            <person name="Turgeon B."/>
            <person name="Goodwin S."/>
            <person name="Spatafora J."/>
            <person name="Crous P."/>
            <person name="Grigoriev I."/>
        </authorList>
    </citation>
    <scope>NUCLEOTIDE SEQUENCE</scope>
    <source>
        <strain evidence="3">CBS 130266</strain>
    </source>
</reference>